<proteinExistence type="predicted"/>
<evidence type="ECO:0000313" key="3">
    <source>
        <dbReference type="EMBL" id="CAJ1934029.1"/>
    </source>
</evidence>
<feature type="region of interest" description="Disordered" evidence="1">
    <location>
        <begin position="317"/>
        <end position="367"/>
    </location>
</feature>
<sequence>MMETDDLMIAESSSSLHLTESSDEEEPAPELSKLSASGSVSDDDESSDKPQSASEDGESTSTTAAEKSQSNDTPISNVGSEPVVSEISKEEEGNEDDDLSSQVESSEDETYDEAAAAAEEVSSETSKNDESSPLEILNSEQQGDGSLYIEVKDDGCGDPEEAPGAKIQRLARKAGIIVGGGTMTAVGTVMLFLPCPTPSIYLMIGGMAIMSKEVPAAQRQLDITRGNLTSWVDRAEKEFSQGGRTINIVVDNGTPKNKEGTEEGKEQDFKEKETPEAITSTQVVHQPRNPVKKHFVKSCRNVILPLLSKVCTPQDEMDQNNAEEAKEEGVPEASPAVEAIPEPKTPSNGHSVEGKENAEPWDGPFARWSKYRETRRLELMKAEEQREREAMLARINEANLKKLQEEFESSGQDVVQEVATDEEEEEEEEDDEGIPAPPALMEVQTNSSVVLRV</sequence>
<evidence type="ECO:0000256" key="1">
    <source>
        <dbReference type="SAM" id="MobiDB-lite"/>
    </source>
</evidence>
<protein>
    <submittedName>
        <fullName evidence="3">Uncharacterized protein</fullName>
    </submittedName>
</protein>
<feature type="region of interest" description="Disordered" evidence="1">
    <location>
        <begin position="251"/>
        <end position="286"/>
    </location>
</feature>
<name>A0AAD2CG66_9STRA</name>
<accession>A0AAD2CG66</accession>
<reference evidence="3" key="1">
    <citation type="submission" date="2023-08" db="EMBL/GenBank/DDBJ databases">
        <authorList>
            <person name="Audoor S."/>
            <person name="Bilcke G."/>
        </authorList>
    </citation>
    <scope>NUCLEOTIDE SEQUENCE</scope>
</reference>
<feature type="compositionally biased region" description="Polar residues" evidence="1">
    <location>
        <begin position="49"/>
        <end position="79"/>
    </location>
</feature>
<feature type="compositionally biased region" description="Acidic residues" evidence="1">
    <location>
        <begin position="92"/>
        <end position="112"/>
    </location>
</feature>
<keyword evidence="2" id="KW-1133">Transmembrane helix</keyword>
<feature type="region of interest" description="Disordered" evidence="1">
    <location>
        <begin position="1"/>
        <end position="134"/>
    </location>
</feature>
<feature type="compositionally biased region" description="Polar residues" evidence="1">
    <location>
        <begin position="443"/>
        <end position="453"/>
    </location>
</feature>
<evidence type="ECO:0000256" key="2">
    <source>
        <dbReference type="SAM" id="Phobius"/>
    </source>
</evidence>
<keyword evidence="2" id="KW-0812">Transmembrane</keyword>
<evidence type="ECO:0000313" key="4">
    <source>
        <dbReference type="Proteomes" id="UP001295423"/>
    </source>
</evidence>
<feature type="compositionally biased region" description="Low complexity" evidence="1">
    <location>
        <begin position="113"/>
        <end position="125"/>
    </location>
</feature>
<comment type="caution">
    <text evidence="3">The sequence shown here is derived from an EMBL/GenBank/DDBJ whole genome shotgun (WGS) entry which is preliminary data.</text>
</comment>
<feature type="compositionally biased region" description="Basic and acidic residues" evidence="1">
    <location>
        <begin position="256"/>
        <end position="275"/>
    </location>
</feature>
<dbReference type="AlphaFoldDB" id="A0AAD2CG66"/>
<keyword evidence="2" id="KW-0472">Membrane</keyword>
<dbReference type="Proteomes" id="UP001295423">
    <property type="component" value="Unassembled WGS sequence"/>
</dbReference>
<organism evidence="3 4">
    <name type="scientific">Cylindrotheca closterium</name>
    <dbReference type="NCBI Taxonomy" id="2856"/>
    <lineage>
        <taxon>Eukaryota</taxon>
        <taxon>Sar</taxon>
        <taxon>Stramenopiles</taxon>
        <taxon>Ochrophyta</taxon>
        <taxon>Bacillariophyta</taxon>
        <taxon>Bacillariophyceae</taxon>
        <taxon>Bacillariophycidae</taxon>
        <taxon>Bacillariales</taxon>
        <taxon>Bacillariaceae</taxon>
        <taxon>Cylindrotheca</taxon>
    </lineage>
</organism>
<feature type="region of interest" description="Disordered" evidence="1">
    <location>
        <begin position="406"/>
        <end position="453"/>
    </location>
</feature>
<feature type="transmembrane region" description="Helical" evidence="2">
    <location>
        <begin position="174"/>
        <end position="193"/>
    </location>
</feature>
<gene>
    <name evidence="3" type="ORF">CYCCA115_LOCUS3564</name>
</gene>
<feature type="compositionally biased region" description="Acidic residues" evidence="1">
    <location>
        <begin position="419"/>
        <end position="433"/>
    </location>
</feature>
<keyword evidence="4" id="KW-1185">Reference proteome</keyword>
<dbReference type="EMBL" id="CAKOGP040000324">
    <property type="protein sequence ID" value="CAJ1934029.1"/>
    <property type="molecule type" value="Genomic_DNA"/>
</dbReference>